<evidence type="ECO:0000256" key="5">
    <source>
        <dbReference type="ARBA" id="ARBA00022989"/>
    </source>
</evidence>
<evidence type="ECO:0000313" key="9">
    <source>
        <dbReference type="Proteomes" id="UP000235116"/>
    </source>
</evidence>
<keyword evidence="6 7" id="KW-0472">Membrane</keyword>
<keyword evidence="3" id="KW-0997">Cell inner membrane</keyword>
<dbReference type="InterPro" id="IPR051800">
    <property type="entry name" value="PqiA-PqiB_transport"/>
</dbReference>
<dbReference type="EMBL" id="CP022684">
    <property type="protein sequence ID" value="AUM12722.1"/>
    <property type="molecule type" value="Genomic_DNA"/>
</dbReference>
<evidence type="ECO:0000256" key="7">
    <source>
        <dbReference type="SAM" id="Phobius"/>
    </source>
</evidence>
<reference evidence="9" key="1">
    <citation type="submission" date="2017-08" db="EMBL/GenBank/DDBJ databases">
        <title>Direct submision.</title>
        <authorList>
            <person name="Kim S.-J."/>
            <person name="Rhee S.-K."/>
        </authorList>
    </citation>
    <scope>NUCLEOTIDE SEQUENCE [LARGE SCALE GENOMIC DNA]</scope>
    <source>
        <strain evidence="9">GI5</strain>
    </source>
</reference>
<proteinExistence type="predicted"/>
<keyword evidence="4 7" id="KW-0812">Transmembrane</keyword>
<gene>
    <name evidence="8" type="ORF">Kalk_09970</name>
</gene>
<feature type="transmembrane region" description="Helical" evidence="7">
    <location>
        <begin position="92"/>
        <end position="122"/>
    </location>
</feature>
<evidence type="ECO:0000256" key="6">
    <source>
        <dbReference type="ARBA" id="ARBA00023136"/>
    </source>
</evidence>
<dbReference type="RefSeq" id="WP_101894107.1">
    <property type="nucleotide sequence ID" value="NZ_CP022684.1"/>
</dbReference>
<dbReference type="KEGG" id="kak:Kalk_09970"/>
<comment type="subcellular location">
    <subcellularLocation>
        <location evidence="1">Cell inner membrane</location>
    </subcellularLocation>
</comment>
<dbReference type="Proteomes" id="UP000235116">
    <property type="component" value="Chromosome"/>
</dbReference>
<evidence type="ECO:0000256" key="3">
    <source>
        <dbReference type="ARBA" id="ARBA00022519"/>
    </source>
</evidence>
<dbReference type="PANTHER" id="PTHR30462:SF1">
    <property type="entry name" value="INTERMEMBRANE TRANSPORT PROTEIN YEBS"/>
    <property type="match status" value="1"/>
</dbReference>
<evidence type="ECO:0000256" key="1">
    <source>
        <dbReference type="ARBA" id="ARBA00004533"/>
    </source>
</evidence>
<keyword evidence="2" id="KW-1003">Cell membrane</keyword>
<protein>
    <submittedName>
        <fullName evidence="8">Paraquat-inducible membrane protein A</fullName>
    </submittedName>
</protein>
<dbReference type="Pfam" id="PF04403">
    <property type="entry name" value="PqiA"/>
    <property type="match status" value="1"/>
</dbReference>
<sequence>MKTARSEGLVLCHDCQLVVKMPQQHSGACPRCGSRLHQRIPNSLSRTWALVISAWVLLLPANLYPIMTVIYFGEGQPDTIISGVIRLVEEGMIPIAIVVFVASIAVPILKLLGIMLLLFTVHFKWELSKTECTVLYRIIEVIGAWSMLDLFMISILATLVDLGSVAQITAGPGATAFATVVVLTMLAANSFDPRLIWDLQEEKND</sequence>
<evidence type="ECO:0000256" key="4">
    <source>
        <dbReference type="ARBA" id="ARBA00022692"/>
    </source>
</evidence>
<dbReference type="GO" id="GO:0005886">
    <property type="term" value="C:plasma membrane"/>
    <property type="evidence" value="ECO:0007669"/>
    <property type="project" value="UniProtKB-SubCell"/>
</dbReference>
<organism evidence="8 9">
    <name type="scientific">Ketobacter alkanivorans</name>
    <dbReference type="NCBI Taxonomy" id="1917421"/>
    <lineage>
        <taxon>Bacteria</taxon>
        <taxon>Pseudomonadati</taxon>
        <taxon>Pseudomonadota</taxon>
        <taxon>Gammaproteobacteria</taxon>
        <taxon>Pseudomonadales</taxon>
        <taxon>Ketobacteraceae</taxon>
        <taxon>Ketobacter</taxon>
    </lineage>
</organism>
<dbReference type="PANTHER" id="PTHR30462">
    <property type="entry name" value="INTERMEMBRANE TRANSPORT PROTEIN PQIB-RELATED"/>
    <property type="match status" value="1"/>
</dbReference>
<accession>A0A2K9LKB6</accession>
<dbReference type="OrthoDB" id="9800207at2"/>
<evidence type="ECO:0000313" key="8">
    <source>
        <dbReference type="EMBL" id="AUM12722.1"/>
    </source>
</evidence>
<feature type="transmembrane region" description="Helical" evidence="7">
    <location>
        <begin position="48"/>
        <end position="72"/>
    </location>
</feature>
<dbReference type="AlphaFoldDB" id="A0A2K9LKB6"/>
<feature type="transmembrane region" description="Helical" evidence="7">
    <location>
        <begin position="165"/>
        <end position="188"/>
    </location>
</feature>
<name>A0A2K9LKB6_9GAMM</name>
<keyword evidence="5 7" id="KW-1133">Transmembrane helix</keyword>
<feature type="transmembrane region" description="Helical" evidence="7">
    <location>
        <begin position="134"/>
        <end position="159"/>
    </location>
</feature>
<keyword evidence="9" id="KW-1185">Reference proteome</keyword>
<dbReference type="InterPro" id="IPR007498">
    <property type="entry name" value="PqiA-like"/>
</dbReference>
<evidence type="ECO:0000256" key="2">
    <source>
        <dbReference type="ARBA" id="ARBA00022475"/>
    </source>
</evidence>